<gene>
    <name evidence="8" type="ordered locus">Mmc1_0979</name>
</gene>
<evidence type="ECO:0000256" key="3">
    <source>
        <dbReference type="ARBA" id="ARBA00022448"/>
    </source>
</evidence>
<dbReference type="Pfam" id="PF02321">
    <property type="entry name" value="OEP"/>
    <property type="match status" value="2"/>
</dbReference>
<dbReference type="Proteomes" id="UP000002586">
    <property type="component" value="Chromosome"/>
</dbReference>
<evidence type="ECO:0000313" key="8">
    <source>
        <dbReference type="EMBL" id="ABK43497.1"/>
    </source>
</evidence>
<evidence type="ECO:0000256" key="4">
    <source>
        <dbReference type="ARBA" id="ARBA00022452"/>
    </source>
</evidence>
<keyword evidence="5" id="KW-0812">Transmembrane</keyword>
<name>A0L6A4_MAGMM</name>
<keyword evidence="6" id="KW-0472">Membrane</keyword>
<dbReference type="GO" id="GO:1990281">
    <property type="term" value="C:efflux pump complex"/>
    <property type="evidence" value="ECO:0007669"/>
    <property type="project" value="TreeGrafter"/>
</dbReference>
<keyword evidence="4" id="KW-1134">Transmembrane beta strand</keyword>
<dbReference type="RefSeq" id="WP_011712654.1">
    <property type="nucleotide sequence ID" value="NC_008576.1"/>
</dbReference>
<dbReference type="GO" id="GO:0015288">
    <property type="term" value="F:porin activity"/>
    <property type="evidence" value="ECO:0007669"/>
    <property type="project" value="TreeGrafter"/>
</dbReference>
<dbReference type="AlphaFoldDB" id="A0L6A4"/>
<proteinExistence type="inferred from homology"/>
<dbReference type="SUPFAM" id="SSF56954">
    <property type="entry name" value="Outer membrane efflux proteins (OEP)"/>
    <property type="match status" value="1"/>
</dbReference>
<protein>
    <submittedName>
        <fullName evidence="8">Outer membrane efflux protein</fullName>
    </submittedName>
</protein>
<keyword evidence="3" id="KW-0813">Transport</keyword>
<sequence>MPYAGGEVTAKRYKQNTLDHDGYKIDGYALQVEVPIIHYSHYKGYQQAKKNVERLTLSREDTAMQLAYDVATAYFQVLLAQQDLEVAQAENLAVTRLLERAQAEFKVGRIIVTDLEEARARVDLSNAQLLALAETRESRQEALVELIGKQVASLADLEQSFPLDKPEQDVAYWIQKALVRNPMFRVLDVAAEAAQLGADKARGGLYPTLSLNASHSVYNNTASATWLGADTNTQVLGVTLSVPLFQGGRPEAQMREALSQKDEAQLKREDLYRKITRQVGDSYRGVLTAIARVNALKQAEKSAQTALKTTQAGFTAGVRTMLDILNAERALRDTQRHLNAARIGYVLNTLALHRAAGELNGELMQRINSWLQKGV</sequence>
<dbReference type="GO" id="GO:0009279">
    <property type="term" value="C:cell outer membrane"/>
    <property type="evidence" value="ECO:0007669"/>
    <property type="project" value="UniProtKB-SubCell"/>
</dbReference>
<evidence type="ECO:0000256" key="2">
    <source>
        <dbReference type="ARBA" id="ARBA00007613"/>
    </source>
</evidence>
<dbReference type="HOGENOM" id="CLU_012817_0_2_5"/>
<reference evidence="9" key="1">
    <citation type="journal article" date="2009" name="Appl. Environ. Microbiol.">
        <title>Complete genome sequence of the chemolithoautotrophic marine magnetotactic coccus strain MC-1.</title>
        <authorList>
            <person name="Schubbe S."/>
            <person name="Williams T.J."/>
            <person name="Xie G."/>
            <person name="Kiss H.E."/>
            <person name="Brettin T.S."/>
            <person name="Martinez D."/>
            <person name="Ross C.A."/>
            <person name="Schuler D."/>
            <person name="Cox B.L."/>
            <person name="Nealson K.H."/>
            <person name="Bazylinski D.A."/>
        </authorList>
    </citation>
    <scope>NUCLEOTIDE SEQUENCE [LARGE SCALE GENOMIC DNA]</scope>
    <source>
        <strain evidence="9">ATCC BAA-1437 / JCM 17883 / MC-1</strain>
    </source>
</reference>
<evidence type="ECO:0000256" key="5">
    <source>
        <dbReference type="ARBA" id="ARBA00022692"/>
    </source>
</evidence>
<comment type="similarity">
    <text evidence="2">Belongs to the outer membrane factor (OMF) (TC 1.B.17) family.</text>
</comment>
<dbReference type="OrthoDB" id="9789368at2"/>
<dbReference type="InterPro" id="IPR051906">
    <property type="entry name" value="TolC-like"/>
</dbReference>
<evidence type="ECO:0000313" key="9">
    <source>
        <dbReference type="Proteomes" id="UP000002586"/>
    </source>
</evidence>
<dbReference type="EMBL" id="CP000471">
    <property type="protein sequence ID" value="ABK43497.1"/>
    <property type="molecule type" value="Genomic_DNA"/>
</dbReference>
<dbReference type="InterPro" id="IPR003423">
    <property type="entry name" value="OMP_efflux"/>
</dbReference>
<dbReference type="PANTHER" id="PTHR30026">
    <property type="entry name" value="OUTER MEMBRANE PROTEIN TOLC"/>
    <property type="match status" value="1"/>
</dbReference>
<dbReference type="STRING" id="156889.Mmc1_0979"/>
<reference evidence="8 9" key="2">
    <citation type="journal article" date="2012" name="Int. J. Syst. Evol. Microbiol.">
        <title>Magnetococcus marinus gen. nov., sp. nov., a marine, magnetotactic bacterium that represents a novel lineage (Magnetococcaceae fam. nov.; Magnetococcales ord. nov.) at the base of the Alphaproteobacteria.</title>
        <authorList>
            <person name="Bazylinski D.A."/>
            <person name="Williams T.J."/>
            <person name="Lefevre C.T."/>
            <person name="Berg R.J."/>
            <person name="Zhang C.L."/>
            <person name="Bowser S.S."/>
            <person name="Dean A.J."/>
            <person name="Beveridge T.J."/>
        </authorList>
    </citation>
    <scope>NUCLEOTIDE SEQUENCE [LARGE SCALE GENOMIC DNA]</scope>
    <source>
        <strain evidence="9">ATCC BAA-1437 / JCM 17883 / MC-1</strain>
    </source>
</reference>
<keyword evidence="9" id="KW-1185">Reference proteome</keyword>
<keyword evidence="7" id="KW-0998">Cell outer membrane</keyword>
<evidence type="ECO:0000256" key="7">
    <source>
        <dbReference type="ARBA" id="ARBA00023237"/>
    </source>
</evidence>
<evidence type="ECO:0000256" key="6">
    <source>
        <dbReference type="ARBA" id="ARBA00023136"/>
    </source>
</evidence>
<dbReference type="GO" id="GO:0015562">
    <property type="term" value="F:efflux transmembrane transporter activity"/>
    <property type="evidence" value="ECO:0007669"/>
    <property type="project" value="InterPro"/>
</dbReference>
<accession>A0L6A4</accession>
<dbReference type="PANTHER" id="PTHR30026:SF20">
    <property type="entry name" value="OUTER MEMBRANE PROTEIN TOLC"/>
    <property type="match status" value="1"/>
</dbReference>
<dbReference type="Gene3D" id="1.20.1600.10">
    <property type="entry name" value="Outer membrane efflux proteins (OEP)"/>
    <property type="match status" value="1"/>
</dbReference>
<dbReference type="KEGG" id="mgm:Mmc1_0979"/>
<comment type="subcellular location">
    <subcellularLocation>
        <location evidence="1">Cell outer membrane</location>
    </subcellularLocation>
</comment>
<dbReference type="eggNOG" id="COG1538">
    <property type="taxonomic scope" value="Bacteria"/>
</dbReference>
<evidence type="ECO:0000256" key="1">
    <source>
        <dbReference type="ARBA" id="ARBA00004442"/>
    </source>
</evidence>
<organism evidence="8 9">
    <name type="scientific">Magnetococcus marinus (strain ATCC BAA-1437 / JCM 17883 / MC-1)</name>
    <dbReference type="NCBI Taxonomy" id="156889"/>
    <lineage>
        <taxon>Bacteria</taxon>
        <taxon>Pseudomonadati</taxon>
        <taxon>Pseudomonadota</taxon>
        <taxon>Magnetococcia</taxon>
        <taxon>Magnetococcales</taxon>
        <taxon>Magnetococcaceae</taxon>
        <taxon>Magnetococcus</taxon>
    </lineage>
</organism>